<comment type="caution">
    <text evidence="1">The sequence shown here is derived from an EMBL/GenBank/DDBJ whole genome shotgun (WGS) entry which is preliminary data.</text>
</comment>
<sequence>MGIFPKLTQFFLFDPCPIISFSPFRLHINLPLIVQCQAPMIKSSAIYNRKVDTFFWSHELDLKLLLIKSGLRIAVARTKLAFFARQMREKWWRKFEGSNNSCELRVWKKARGRGFCYKSHKKAKHEGIESKNIQIKHGRCFMSSATSLGRIRATIIIPNKVSEGLKKIRGSHLGTKVDIQWIITKWDMDCKCENRRRMGAQPIKTWSLMKQALRNIFGVGNYERQRKVTRIDEYHFNIANYASRVLGVEDKGRNMEKELGNFLENVQ</sequence>
<evidence type="ECO:0000313" key="2">
    <source>
        <dbReference type="Proteomes" id="UP001060085"/>
    </source>
</evidence>
<protein>
    <submittedName>
        <fullName evidence="1">Uncharacterized protein</fullName>
    </submittedName>
</protein>
<reference evidence="2" key="1">
    <citation type="journal article" date="2023" name="Nat. Plants">
        <title>Single-cell RNA sequencing provides a high-resolution roadmap for understanding the multicellular compartmentation of specialized metabolism.</title>
        <authorList>
            <person name="Sun S."/>
            <person name="Shen X."/>
            <person name="Li Y."/>
            <person name="Li Y."/>
            <person name="Wang S."/>
            <person name="Li R."/>
            <person name="Zhang H."/>
            <person name="Shen G."/>
            <person name="Guo B."/>
            <person name="Wei J."/>
            <person name="Xu J."/>
            <person name="St-Pierre B."/>
            <person name="Chen S."/>
            <person name="Sun C."/>
        </authorList>
    </citation>
    <scope>NUCLEOTIDE SEQUENCE [LARGE SCALE GENOMIC DNA]</scope>
</reference>
<organism evidence="1 2">
    <name type="scientific">Catharanthus roseus</name>
    <name type="common">Madagascar periwinkle</name>
    <name type="synonym">Vinca rosea</name>
    <dbReference type="NCBI Taxonomy" id="4058"/>
    <lineage>
        <taxon>Eukaryota</taxon>
        <taxon>Viridiplantae</taxon>
        <taxon>Streptophyta</taxon>
        <taxon>Embryophyta</taxon>
        <taxon>Tracheophyta</taxon>
        <taxon>Spermatophyta</taxon>
        <taxon>Magnoliopsida</taxon>
        <taxon>eudicotyledons</taxon>
        <taxon>Gunneridae</taxon>
        <taxon>Pentapetalae</taxon>
        <taxon>asterids</taxon>
        <taxon>lamiids</taxon>
        <taxon>Gentianales</taxon>
        <taxon>Apocynaceae</taxon>
        <taxon>Rauvolfioideae</taxon>
        <taxon>Vinceae</taxon>
        <taxon>Catharanthinae</taxon>
        <taxon>Catharanthus</taxon>
    </lineage>
</organism>
<evidence type="ECO:0000313" key="1">
    <source>
        <dbReference type="EMBL" id="KAI5673545.1"/>
    </source>
</evidence>
<proteinExistence type="predicted"/>
<dbReference type="EMBL" id="CM044703">
    <property type="protein sequence ID" value="KAI5673545.1"/>
    <property type="molecule type" value="Genomic_DNA"/>
</dbReference>
<gene>
    <name evidence="1" type="ORF">M9H77_13909</name>
</gene>
<accession>A0ACC0BLQ5</accession>
<dbReference type="Proteomes" id="UP001060085">
    <property type="component" value="Linkage Group LG03"/>
</dbReference>
<keyword evidence="2" id="KW-1185">Reference proteome</keyword>
<name>A0ACC0BLQ5_CATRO</name>